<dbReference type="SUPFAM" id="SSF48019">
    <property type="entry name" value="post-AAA+ oligomerization domain-like"/>
    <property type="match status" value="1"/>
</dbReference>
<accession>A0A8S4A3I1</accession>
<dbReference type="FunFam" id="1.10.8.60:FF:000021">
    <property type="entry name" value="Replication factor C subunit 1"/>
    <property type="match status" value="1"/>
</dbReference>
<dbReference type="InterPro" id="IPR001357">
    <property type="entry name" value="BRCT_dom"/>
</dbReference>
<dbReference type="Gene3D" id="1.10.8.60">
    <property type="match status" value="1"/>
</dbReference>
<evidence type="ECO:0000256" key="1">
    <source>
        <dbReference type="ARBA" id="ARBA00004123"/>
    </source>
</evidence>
<feature type="compositionally biased region" description="Polar residues" evidence="17">
    <location>
        <begin position="508"/>
        <end position="518"/>
    </location>
</feature>
<evidence type="ECO:0000256" key="11">
    <source>
        <dbReference type="ARBA" id="ARBA00064311"/>
    </source>
</evidence>
<keyword evidence="4" id="KW-0597">Phosphoprotein</keyword>
<dbReference type="GO" id="GO:0003677">
    <property type="term" value="F:DNA binding"/>
    <property type="evidence" value="ECO:0007669"/>
    <property type="project" value="UniProtKB-KW"/>
</dbReference>
<comment type="subunit">
    <text evidence="11">Large subunit of the RFC complex, an heteropentameric complex consisting of RFC1 and four small subunits RFC2, RFC3, RFC4 and RFC5; the RFC complex interacts with PCNA and the interaction involves RFC1.</text>
</comment>
<evidence type="ECO:0000256" key="2">
    <source>
        <dbReference type="ARBA" id="ARBA00006116"/>
    </source>
</evidence>
<keyword evidence="8" id="KW-0238">DNA-binding</keyword>
<dbReference type="GO" id="GO:0016887">
    <property type="term" value="F:ATP hydrolysis activity"/>
    <property type="evidence" value="ECO:0007669"/>
    <property type="project" value="InterPro"/>
</dbReference>
<evidence type="ECO:0000256" key="8">
    <source>
        <dbReference type="ARBA" id="ARBA00023125"/>
    </source>
</evidence>
<evidence type="ECO:0000256" key="13">
    <source>
        <dbReference type="ARBA" id="ARBA00076017"/>
    </source>
</evidence>
<keyword evidence="9" id="KW-0539">Nucleus</keyword>
<dbReference type="GO" id="GO:0005663">
    <property type="term" value="C:DNA replication factor C complex"/>
    <property type="evidence" value="ECO:0007669"/>
    <property type="project" value="InterPro"/>
</dbReference>
<feature type="domain" description="BRCT" evidence="18">
    <location>
        <begin position="353"/>
        <end position="430"/>
    </location>
</feature>
<evidence type="ECO:0000259" key="18">
    <source>
        <dbReference type="PROSITE" id="PS50172"/>
    </source>
</evidence>
<evidence type="ECO:0000256" key="5">
    <source>
        <dbReference type="ARBA" id="ARBA00022705"/>
    </source>
</evidence>
<feature type="compositionally biased region" description="Polar residues" evidence="17">
    <location>
        <begin position="482"/>
        <end position="494"/>
    </location>
</feature>
<dbReference type="InterPro" id="IPR003593">
    <property type="entry name" value="AAA+_ATPase"/>
</dbReference>
<evidence type="ECO:0000256" key="7">
    <source>
        <dbReference type="ARBA" id="ARBA00022840"/>
    </source>
</evidence>
<dbReference type="FunFam" id="1.20.272.10:FF:000005">
    <property type="entry name" value="Replication factor C subunit 1"/>
    <property type="match status" value="1"/>
</dbReference>
<feature type="region of interest" description="Disordered" evidence="17">
    <location>
        <begin position="182"/>
        <end position="329"/>
    </location>
</feature>
<reference evidence="19" key="1">
    <citation type="submission" date="2021-04" db="EMBL/GenBank/DDBJ databases">
        <authorList>
            <consortium name="Molecular Ecology Group"/>
        </authorList>
    </citation>
    <scope>NUCLEOTIDE SEQUENCE</scope>
</reference>
<feature type="non-terminal residue" evidence="19">
    <location>
        <position position="1"/>
    </location>
</feature>
<dbReference type="CDD" id="cd00009">
    <property type="entry name" value="AAA"/>
    <property type="match status" value="1"/>
</dbReference>
<dbReference type="Pfam" id="PF25361">
    <property type="entry name" value="AAA_lid_RFC1"/>
    <property type="match status" value="1"/>
</dbReference>
<dbReference type="Pfam" id="PF00004">
    <property type="entry name" value="AAA"/>
    <property type="match status" value="1"/>
</dbReference>
<feature type="compositionally biased region" description="Polar residues" evidence="17">
    <location>
        <begin position="526"/>
        <end position="543"/>
    </location>
</feature>
<comment type="similarity">
    <text evidence="2">Belongs to the activator 1 large subunit family.</text>
</comment>
<organism evidence="19 20">
    <name type="scientific">Candidula unifasciata</name>
    <dbReference type="NCBI Taxonomy" id="100452"/>
    <lineage>
        <taxon>Eukaryota</taxon>
        <taxon>Metazoa</taxon>
        <taxon>Spiralia</taxon>
        <taxon>Lophotrochozoa</taxon>
        <taxon>Mollusca</taxon>
        <taxon>Gastropoda</taxon>
        <taxon>Heterobranchia</taxon>
        <taxon>Euthyneura</taxon>
        <taxon>Panpulmonata</taxon>
        <taxon>Eupulmonata</taxon>
        <taxon>Stylommatophora</taxon>
        <taxon>Helicina</taxon>
        <taxon>Helicoidea</taxon>
        <taxon>Geomitridae</taxon>
        <taxon>Candidula</taxon>
    </lineage>
</organism>
<feature type="compositionally biased region" description="Acidic residues" evidence="17">
    <location>
        <begin position="1053"/>
        <end position="1064"/>
    </location>
</feature>
<sequence>MEKVERVIKETRYQVKMTTVIYKLRRVQTSKRRLITSRRKNKKGRSKPSKKANRVLDSESEEDPLPKEKPAAKRKKKEALVFVNDSDGEKTETALDKFVIHNVSPQLQADKNKTSNKEEVTKGKPVSVMDFFGSGTAARSHRTTAVVKRKHEELDKSAEIDLTFDEEEHDDDAFLKTLDQLDGPTIKKVKQSEDGQENVEPVQEKTGSLASKLVSKMKQSPVGSPDINGNAKKDETSPAAKNTKSLIKDVTLAKPLTKSPPKSPAKKGRIYSMEVTKAKPVSPTKSKQDDLEEVTPAKKAATTPADKGSSSKRKDTAGKNDDDGFGTKAIGGYKAFKARGGPQALGTREPPQGAENCLEGLTFVITGVLDTMERDDAKAVIEKHGGKVTTSLSRKTSYMVVGRDAGESKLSKARDLKVKQLSEDELYDLIATLPGKTSKYETQAKELLQKEASQKKADEKKAAAAAQKLQSFRSEKDIKLSQAPSTSPKKETLFTQIKDSSTCATLKHSTAASKQSETSCDKSVKTEAQSETSSDTPVKTEVQSESLMWVDKHKPKNLKQVIGQQGDKSNARKLLHWLQTWHENVLVKRLKPSGNFFGRGDGAGCRAALLSGPPGIGKTTTATLVCQEAGFSYVELNASDTRSKRSLKEVVSESLNNQTLVDYMGDHKGPPSGQKHCLIMDEVDGMAGNEDRGGLQELVQLIKTTKIPIVCICNDRNSMKMRTLSNYCLDLRFQRPRVEQIKGAMMSIAFREGIKIPPAALNEIIAASNHDIRQIIHNLSMWSAGCKSLTFEQVTKDAQKAQKDVKLGPFDVCRKVFVNDEETRKMSLNDKSDLFFHDYSFGPLFVHENYPHVIPNRAQGKQTRHMQCLSQTIDSICDGDLVDKIIRKDGHWSLLPTQAMYSSVIPGEIMRGSFPHMAEFPQWLGKFSSTNKTHRILQELGTHMRLQISSDKRGLALDYLPALRSCLTLPLITKGADGVPEVIEIMDTYDIIKEDFDNILEVTKYPNSVDPMSKLDTKTKAAFTRQYNKESHMTPYATGVLSKKRRGKAAPMDESDLPLEEGEESVAAGGDSEGEEESIEADTMIKAKKPPASGKNKGGSQQPGTSRSKGKAGK</sequence>
<proteinExistence type="inferred from homology"/>
<evidence type="ECO:0000256" key="4">
    <source>
        <dbReference type="ARBA" id="ARBA00022553"/>
    </source>
</evidence>
<evidence type="ECO:0000256" key="16">
    <source>
        <dbReference type="ARBA" id="ARBA00080382"/>
    </source>
</evidence>
<dbReference type="InterPro" id="IPR036420">
    <property type="entry name" value="BRCT_dom_sf"/>
</dbReference>
<dbReference type="CDD" id="cd17752">
    <property type="entry name" value="BRCT_RFC1"/>
    <property type="match status" value="1"/>
</dbReference>
<dbReference type="GO" id="GO:0005634">
    <property type="term" value="C:nucleus"/>
    <property type="evidence" value="ECO:0007669"/>
    <property type="project" value="UniProtKB-SubCell"/>
</dbReference>
<dbReference type="CDD" id="cd18140">
    <property type="entry name" value="HLD_clamp_RFC"/>
    <property type="match status" value="1"/>
</dbReference>
<comment type="caution">
    <text evidence="19">The sequence shown here is derived from an EMBL/GenBank/DDBJ whole genome shotgun (WGS) entry which is preliminary data.</text>
</comment>
<dbReference type="PIRSF" id="PIRSF036578">
    <property type="entry name" value="RFC1"/>
    <property type="match status" value="1"/>
</dbReference>
<dbReference type="GO" id="GO:0005524">
    <property type="term" value="F:ATP binding"/>
    <property type="evidence" value="ECO:0007669"/>
    <property type="project" value="UniProtKB-KW"/>
</dbReference>
<dbReference type="Pfam" id="PF00533">
    <property type="entry name" value="BRCT"/>
    <property type="match status" value="1"/>
</dbReference>
<dbReference type="Gene3D" id="1.20.272.10">
    <property type="match status" value="1"/>
</dbReference>
<dbReference type="InterPro" id="IPR003959">
    <property type="entry name" value="ATPase_AAA_core"/>
</dbReference>
<gene>
    <name evidence="19" type="ORF">CUNI_LOCUS20478</name>
</gene>
<keyword evidence="6" id="KW-0547">Nucleotide-binding</keyword>
<dbReference type="SUPFAM" id="SSF52113">
    <property type="entry name" value="BRCT domain"/>
    <property type="match status" value="1"/>
</dbReference>
<name>A0A8S4A3I1_9EUPU</name>
<evidence type="ECO:0000313" key="19">
    <source>
        <dbReference type="EMBL" id="CAG5134920.1"/>
    </source>
</evidence>
<dbReference type="SMART" id="SM00382">
    <property type="entry name" value="AAA"/>
    <property type="match status" value="1"/>
</dbReference>
<feature type="compositionally biased region" description="Basic residues" evidence="17">
    <location>
        <begin position="31"/>
        <end position="53"/>
    </location>
</feature>
<feature type="compositionally biased region" description="Basic and acidic residues" evidence="17">
    <location>
        <begin position="312"/>
        <end position="322"/>
    </location>
</feature>
<dbReference type="FunFam" id="3.40.50.300:FF:000395">
    <property type="entry name" value="Replication factor C subunit 1"/>
    <property type="match status" value="1"/>
</dbReference>
<dbReference type="PROSITE" id="PS50172">
    <property type="entry name" value="BRCT"/>
    <property type="match status" value="1"/>
</dbReference>
<evidence type="ECO:0000313" key="20">
    <source>
        <dbReference type="Proteomes" id="UP000678393"/>
    </source>
</evidence>
<dbReference type="InterPro" id="IPR027417">
    <property type="entry name" value="P-loop_NTPase"/>
</dbReference>
<feature type="region of interest" description="Disordered" evidence="17">
    <location>
        <begin position="508"/>
        <end position="543"/>
    </location>
</feature>
<evidence type="ECO:0000256" key="6">
    <source>
        <dbReference type="ARBA" id="ARBA00022741"/>
    </source>
</evidence>
<evidence type="ECO:0000256" key="14">
    <source>
        <dbReference type="ARBA" id="ARBA00077727"/>
    </source>
</evidence>
<protein>
    <recommendedName>
        <fullName evidence="3">Replication factor C subunit 1</fullName>
    </recommendedName>
    <alternativeName>
        <fullName evidence="15">Activator 1 140 kDa subunit</fullName>
    </alternativeName>
    <alternativeName>
        <fullName evidence="14">Activator 1 large subunit</fullName>
    </alternativeName>
    <alternativeName>
        <fullName evidence="16">Activator 1 subunit 1</fullName>
    </alternativeName>
    <alternativeName>
        <fullName evidence="12">Replication factor C 140 kDa subunit</fullName>
    </alternativeName>
    <alternativeName>
        <fullName evidence="13">Replication factor C large subunit</fullName>
    </alternativeName>
</protein>
<dbReference type="OrthoDB" id="446168at2759"/>
<keyword evidence="5" id="KW-0235">DNA replication</keyword>
<evidence type="ECO:0000256" key="17">
    <source>
        <dbReference type="SAM" id="MobiDB-lite"/>
    </source>
</evidence>
<dbReference type="GO" id="GO:0006281">
    <property type="term" value="P:DNA repair"/>
    <property type="evidence" value="ECO:0007669"/>
    <property type="project" value="InterPro"/>
</dbReference>
<dbReference type="GO" id="GO:0003689">
    <property type="term" value="F:DNA clamp loader activity"/>
    <property type="evidence" value="ECO:0007669"/>
    <property type="project" value="InterPro"/>
</dbReference>
<feature type="compositionally biased region" description="Polar residues" evidence="17">
    <location>
        <begin position="1098"/>
        <end position="1107"/>
    </location>
</feature>
<dbReference type="SUPFAM" id="SSF52540">
    <property type="entry name" value="P-loop containing nucleoside triphosphate hydrolases"/>
    <property type="match status" value="1"/>
</dbReference>
<evidence type="ECO:0000256" key="12">
    <source>
        <dbReference type="ARBA" id="ARBA00075134"/>
    </source>
</evidence>
<dbReference type="PANTHER" id="PTHR23389:SF6">
    <property type="entry name" value="REPLICATION FACTOR C SUBUNIT 1"/>
    <property type="match status" value="1"/>
</dbReference>
<evidence type="ECO:0000256" key="3">
    <source>
        <dbReference type="ARBA" id="ARBA00020401"/>
    </source>
</evidence>
<dbReference type="GO" id="GO:0006260">
    <property type="term" value="P:DNA replication"/>
    <property type="evidence" value="ECO:0007669"/>
    <property type="project" value="UniProtKB-KW"/>
</dbReference>
<dbReference type="PANTHER" id="PTHR23389">
    <property type="entry name" value="CHROMOSOME TRANSMISSION FIDELITY FACTOR 18"/>
    <property type="match status" value="1"/>
</dbReference>
<feature type="region of interest" description="Disordered" evidence="17">
    <location>
        <begin position="474"/>
        <end position="494"/>
    </location>
</feature>
<evidence type="ECO:0000256" key="9">
    <source>
        <dbReference type="ARBA" id="ARBA00023242"/>
    </source>
</evidence>
<evidence type="ECO:0000256" key="15">
    <source>
        <dbReference type="ARBA" id="ARBA00078526"/>
    </source>
</evidence>
<dbReference type="AlphaFoldDB" id="A0A8S4A3I1"/>
<feature type="region of interest" description="Disordered" evidence="17">
    <location>
        <begin position="31"/>
        <end position="78"/>
    </location>
</feature>
<dbReference type="Proteomes" id="UP000678393">
    <property type="component" value="Unassembled WGS sequence"/>
</dbReference>
<dbReference type="InterPro" id="IPR012178">
    <property type="entry name" value="RFC1"/>
</dbReference>
<dbReference type="InterPro" id="IPR013725">
    <property type="entry name" value="DNA_replication_fac_RFC1_C"/>
</dbReference>
<comment type="function">
    <text evidence="10">Subunit of the replication factor C (RFC) complex which acts during elongation of primed DNA templates by DNA polymerases delta and epsilon, and is necessary for ATP-dependent loading of proliferating cell nuclear antigen (PCNA) onto primed DNA. This subunit binds to the primer-template junction. Binds the PO-B transcription element as well as other GA rich DNA sequences. Can bind single- or double-stranded DNA.</text>
</comment>
<evidence type="ECO:0000256" key="10">
    <source>
        <dbReference type="ARBA" id="ARBA00054501"/>
    </source>
</evidence>
<dbReference type="Gene3D" id="3.40.50.300">
    <property type="entry name" value="P-loop containing nucleotide triphosphate hydrolases"/>
    <property type="match status" value="1"/>
</dbReference>
<dbReference type="InterPro" id="IPR047854">
    <property type="entry name" value="RFC_lid"/>
</dbReference>
<dbReference type="FunFam" id="3.40.50.10190:FF:000001">
    <property type="entry name" value="Replication factor C subunit 1"/>
    <property type="match status" value="1"/>
</dbReference>
<dbReference type="InterPro" id="IPR008921">
    <property type="entry name" value="DNA_pol3_clamp-load_cplx_C"/>
</dbReference>
<feature type="region of interest" description="Disordered" evidence="17">
    <location>
        <begin position="1034"/>
        <end position="1114"/>
    </location>
</feature>
<comment type="subcellular location">
    <subcellularLocation>
        <location evidence="1">Nucleus</location>
    </subcellularLocation>
</comment>
<keyword evidence="20" id="KW-1185">Reference proteome</keyword>
<keyword evidence="7" id="KW-0067">ATP-binding</keyword>
<dbReference type="EMBL" id="CAJHNH020007756">
    <property type="protein sequence ID" value="CAG5134920.1"/>
    <property type="molecule type" value="Genomic_DNA"/>
</dbReference>
<dbReference type="Gene3D" id="3.40.50.10190">
    <property type="entry name" value="BRCT domain"/>
    <property type="match status" value="1"/>
</dbReference>
<dbReference type="SMART" id="SM00292">
    <property type="entry name" value="BRCT"/>
    <property type="match status" value="1"/>
</dbReference>
<dbReference type="Pfam" id="PF08519">
    <property type="entry name" value="RFC1"/>
    <property type="match status" value="1"/>
</dbReference>